<dbReference type="RefSeq" id="WP_241039496.1">
    <property type="nucleotide sequence ID" value="NZ_JAKXMK010000022.1"/>
</dbReference>
<feature type="compositionally biased region" description="Basic residues" evidence="1">
    <location>
        <begin position="48"/>
        <end position="59"/>
    </location>
</feature>
<accession>A0ABS9TJY0</accession>
<evidence type="ECO:0000313" key="2">
    <source>
        <dbReference type="EMBL" id="MCH6168852.1"/>
    </source>
</evidence>
<gene>
    <name evidence="2" type="ORF">MMF94_24425</name>
</gene>
<proteinExistence type="predicted"/>
<protein>
    <submittedName>
        <fullName evidence="2">Uncharacterized protein</fullName>
    </submittedName>
</protein>
<feature type="region of interest" description="Disordered" evidence="1">
    <location>
        <begin position="1"/>
        <end position="86"/>
    </location>
</feature>
<evidence type="ECO:0000313" key="3">
    <source>
        <dbReference type="Proteomes" id="UP001299970"/>
    </source>
</evidence>
<dbReference type="EMBL" id="JAKXMK010000022">
    <property type="protein sequence ID" value="MCH6168852.1"/>
    <property type="molecule type" value="Genomic_DNA"/>
</dbReference>
<organism evidence="2 3">
    <name type="scientific">Pseudonocardia alaniniphila</name>
    <dbReference type="NCBI Taxonomy" id="75291"/>
    <lineage>
        <taxon>Bacteria</taxon>
        <taxon>Bacillati</taxon>
        <taxon>Actinomycetota</taxon>
        <taxon>Actinomycetes</taxon>
        <taxon>Pseudonocardiales</taxon>
        <taxon>Pseudonocardiaceae</taxon>
        <taxon>Pseudonocardia</taxon>
    </lineage>
</organism>
<reference evidence="2 3" key="1">
    <citation type="submission" date="2022-03" db="EMBL/GenBank/DDBJ databases">
        <title>Pseudonocardia alaer sp. nov., a novel actinomycete isolated from reed forest soil.</title>
        <authorList>
            <person name="Wang L."/>
        </authorList>
    </citation>
    <scope>NUCLEOTIDE SEQUENCE [LARGE SCALE GENOMIC DNA]</scope>
    <source>
        <strain evidence="2 3">Y-16303</strain>
    </source>
</reference>
<dbReference type="Proteomes" id="UP001299970">
    <property type="component" value="Unassembled WGS sequence"/>
</dbReference>
<sequence>MRDPLLSTAAGDPALDATLPTDTVLRDTVLGRPVPPADADEPAPSNRAARRGRSGKKTRSGAVLPGAPSRARAAQGRRINPVRRTG</sequence>
<comment type="caution">
    <text evidence="2">The sequence shown here is derived from an EMBL/GenBank/DDBJ whole genome shotgun (WGS) entry which is preliminary data.</text>
</comment>
<name>A0ABS9TJY0_9PSEU</name>
<evidence type="ECO:0000256" key="1">
    <source>
        <dbReference type="SAM" id="MobiDB-lite"/>
    </source>
</evidence>
<keyword evidence="3" id="KW-1185">Reference proteome</keyword>